<evidence type="ECO:0000256" key="8">
    <source>
        <dbReference type="SAM" id="Phobius"/>
    </source>
</evidence>
<dbReference type="AlphaFoldDB" id="A0A9W8NJ29"/>
<keyword evidence="10" id="KW-1185">Reference proteome</keyword>
<gene>
    <name evidence="9" type="ORF">NPX13_g2493</name>
</gene>
<reference evidence="9" key="1">
    <citation type="submission" date="2022-07" db="EMBL/GenBank/DDBJ databases">
        <title>Genome Sequence of Xylaria arbuscula.</title>
        <authorList>
            <person name="Buettner E."/>
        </authorList>
    </citation>
    <scope>NUCLEOTIDE SEQUENCE</scope>
    <source>
        <strain evidence="9">VT107</strain>
    </source>
</reference>
<feature type="transmembrane region" description="Helical" evidence="8">
    <location>
        <begin position="42"/>
        <end position="67"/>
    </location>
</feature>
<evidence type="ECO:0000256" key="6">
    <source>
        <dbReference type="ARBA" id="ARBA00022989"/>
    </source>
</evidence>
<dbReference type="PANTHER" id="PTHR31686">
    <property type="match status" value="1"/>
</dbReference>
<evidence type="ECO:0000313" key="9">
    <source>
        <dbReference type="EMBL" id="KAJ3578073.1"/>
    </source>
</evidence>
<evidence type="ECO:0000256" key="1">
    <source>
        <dbReference type="ARBA" id="ARBA00004651"/>
    </source>
</evidence>
<evidence type="ECO:0000256" key="3">
    <source>
        <dbReference type="ARBA" id="ARBA00022448"/>
    </source>
</evidence>
<name>A0A9W8NJ29_9PEZI</name>
<comment type="caution">
    <text evidence="9">The sequence shown here is derived from an EMBL/GenBank/DDBJ whole genome shotgun (WGS) entry which is preliminary data.</text>
</comment>
<keyword evidence="4" id="KW-1003">Cell membrane</keyword>
<feature type="transmembrane region" description="Helical" evidence="8">
    <location>
        <begin position="73"/>
        <end position="98"/>
    </location>
</feature>
<evidence type="ECO:0000256" key="5">
    <source>
        <dbReference type="ARBA" id="ARBA00022692"/>
    </source>
</evidence>
<dbReference type="GO" id="GO:0005886">
    <property type="term" value="C:plasma membrane"/>
    <property type="evidence" value="ECO:0007669"/>
    <property type="project" value="UniProtKB-SubCell"/>
</dbReference>
<evidence type="ECO:0008006" key="11">
    <source>
        <dbReference type="Google" id="ProtNLM"/>
    </source>
</evidence>
<keyword evidence="7 8" id="KW-0472">Membrane</keyword>
<evidence type="ECO:0000256" key="2">
    <source>
        <dbReference type="ARBA" id="ARBA00008566"/>
    </source>
</evidence>
<dbReference type="InterPro" id="IPR051629">
    <property type="entry name" value="Sulfite_efflux_TDT"/>
</dbReference>
<evidence type="ECO:0000256" key="4">
    <source>
        <dbReference type="ARBA" id="ARBA00022475"/>
    </source>
</evidence>
<dbReference type="Pfam" id="PF03595">
    <property type="entry name" value="SLAC1"/>
    <property type="match status" value="1"/>
</dbReference>
<dbReference type="PANTHER" id="PTHR31686:SF1">
    <property type="entry name" value="SULFITE EFFLUX PUMP SSU1"/>
    <property type="match status" value="1"/>
</dbReference>
<evidence type="ECO:0000313" key="10">
    <source>
        <dbReference type="Proteomes" id="UP001148614"/>
    </source>
</evidence>
<dbReference type="Proteomes" id="UP001148614">
    <property type="component" value="Unassembled WGS sequence"/>
</dbReference>
<dbReference type="InterPro" id="IPR038665">
    <property type="entry name" value="Voltage-dep_anion_channel_sf"/>
</dbReference>
<dbReference type="EMBL" id="JANPWZ010000263">
    <property type="protein sequence ID" value="KAJ3578073.1"/>
    <property type="molecule type" value="Genomic_DNA"/>
</dbReference>
<comment type="subcellular location">
    <subcellularLocation>
        <location evidence="1">Cell membrane</location>
        <topology evidence="1">Multi-pass membrane protein</topology>
    </subcellularLocation>
</comment>
<sequence>MRPTSLPQDEETAAVNGSSQLRIDQESSLQKQQCHYHGWRRIIIGFTPSWFSVNMGTGITSILLHNFPYNASWLYWISVVIFALNVLLFSVFSVISVLRYILFPGLWTATIKNPVQSLFLGTFPIGLATIINMVIFVCVPAWGDWATALAWAFVTNLPFPRSQNWPNE</sequence>
<dbReference type="GO" id="GO:0000319">
    <property type="term" value="F:sulfite transmembrane transporter activity"/>
    <property type="evidence" value="ECO:0007669"/>
    <property type="project" value="TreeGrafter"/>
</dbReference>
<keyword evidence="5 8" id="KW-0812">Transmembrane</keyword>
<protein>
    <recommendedName>
        <fullName evidence="11">Sulfite efflux pump SSU1</fullName>
    </recommendedName>
</protein>
<proteinExistence type="inferred from homology"/>
<keyword evidence="3" id="KW-0813">Transport</keyword>
<comment type="similarity">
    <text evidence="2">Belongs to the tellurite-resistance/dicarboxylate transporter (TDT) family.</text>
</comment>
<dbReference type="InterPro" id="IPR004695">
    <property type="entry name" value="SLAC1/Mae1/Ssu1/TehA"/>
</dbReference>
<dbReference type="Gene3D" id="1.50.10.150">
    <property type="entry name" value="Voltage-dependent anion channel"/>
    <property type="match status" value="1"/>
</dbReference>
<organism evidence="9 10">
    <name type="scientific">Xylaria arbuscula</name>
    <dbReference type="NCBI Taxonomy" id="114810"/>
    <lineage>
        <taxon>Eukaryota</taxon>
        <taxon>Fungi</taxon>
        <taxon>Dikarya</taxon>
        <taxon>Ascomycota</taxon>
        <taxon>Pezizomycotina</taxon>
        <taxon>Sordariomycetes</taxon>
        <taxon>Xylariomycetidae</taxon>
        <taxon>Xylariales</taxon>
        <taxon>Xylariaceae</taxon>
        <taxon>Xylaria</taxon>
    </lineage>
</organism>
<keyword evidence="6 8" id="KW-1133">Transmembrane helix</keyword>
<evidence type="ECO:0000256" key="7">
    <source>
        <dbReference type="ARBA" id="ARBA00023136"/>
    </source>
</evidence>
<accession>A0A9W8NJ29</accession>
<feature type="transmembrane region" description="Helical" evidence="8">
    <location>
        <begin position="118"/>
        <end position="142"/>
    </location>
</feature>